<evidence type="ECO:0000313" key="13">
    <source>
        <dbReference type="Proteomes" id="UP000001075"/>
    </source>
</evidence>
<keyword evidence="3" id="KW-0813">Transport</keyword>
<evidence type="ECO:0000256" key="10">
    <source>
        <dbReference type="SAM" id="MobiDB-lite"/>
    </source>
</evidence>
<keyword evidence="5 11" id="KW-1133">Transmembrane helix</keyword>
<keyword evidence="4 11" id="KW-0812">Transmembrane</keyword>
<feature type="region of interest" description="Disordered" evidence="10">
    <location>
        <begin position="495"/>
        <end position="519"/>
    </location>
</feature>
<dbReference type="Pfam" id="PF14798">
    <property type="entry name" value="Ca_hom_mod"/>
    <property type="match status" value="1"/>
</dbReference>
<organism evidence="12 13">
    <name type="scientific">Cricetulus griseus</name>
    <name type="common">Chinese hamster</name>
    <name type="synonym">Cricetulus barabensis griseus</name>
    <dbReference type="NCBI Taxonomy" id="10029"/>
    <lineage>
        <taxon>Eukaryota</taxon>
        <taxon>Metazoa</taxon>
        <taxon>Chordata</taxon>
        <taxon>Craniata</taxon>
        <taxon>Vertebrata</taxon>
        <taxon>Euteleostomi</taxon>
        <taxon>Mammalia</taxon>
        <taxon>Eutheria</taxon>
        <taxon>Euarchontoglires</taxon>
        <taxon>Glires</taxon>
        <taxon>Rodentia</taxon>
        <taxon>Myomorpha</taxon>
        <taxon>Muroidea</taxon>
        <taxon>Cricetidae</taxon>
        <taxon>Cricetinae</taxon>
        <taxon>Cricetulus</taxon>
    </lineage>
</organism>
<evidence type="ECO:0000256" key="9">
    <source>
        <dbReference type="SAM" id="Coils"/>
    </source>
</evidence>
<keyword evidence="6" id="KW-0406">Ion transport</keyword>
<dbReference type="PANTHER" id="PTHR32261:SF5">
    <property type="entry name" value="CALCIUM HOMEOSTASIS MODULATOR PROTEIN 4"/>
    <property type="match status" value="1"/>
</dbReference>
<protein>
    <submittedName>
        <fullName evidence="12">Protein FAM26D</fullName>
    </submittedName>
</protein>
<comment type="subcellular location">
    <subcellularLocation>
        <location evidence="1">Membrane</location>
        <topology evidence="1">Multi-pass membrane protein</topology>
    </subcellularLocation>
</comment>
<evidence type="ECO:0000256" key="1">
    <source>
        <dbReference type="ARBA" id="ARBA00004141"/>
    </source>
</evidence>
<evidence type="ECO:0000256" key="2">
    <source>
        <dbReference type="ARBA" id="ARBA00008497"/>
    </source>
</evidence>
<feature type="coiled-coil region" evidence="9">
    <location>
        <begin position="377"/>
        <end position="449"/>
    </location>
</feature>
<dbReference type="AlphaFoldDB" id="G3I563"/>
<dbReference type="InterPro" id="IPR016135">
    <property type="entry name" value="UBQ-conjugating_enzyme/RWD"/>
</dbReference>
<keyword evidence="8" id="KW-0407">Ion channel</keyword>
<dbReference type="InParanoid" id="G3I563"/>
<dbReference type="Proteomes" id="UP000001075">
    <property type="component" value="Unassembled WGS sequence"/>
</dbReference>
<evidence type="ECO:0000256" key="6">
    <source>
        <dbReference type="ARBA" id="ARBA00023065"/>
    </source>
</evidence>
<evidence type="ECO:0000256" key="7">
    <source>
        <dbReference type="ARBA" id="ARBA00023136"/>
    </source>
</evidence>
<dbReference type="FunCoup" id="G3I563">
    <property type="interactions" value="36"/>
</dbReference>
<dbReference type="SUPFAM" id="SSF54495">
    <property type="entry name" value="UBC-like"/>
    <property type="match status" value="1"/>
</dbReference>
<keyword evidence="9" id="KW-0175">Coiled coil</keyword>
<evidence type="ECO:0000256" key="11">
    <source>
        <dbReference type="SAM" id="Phobius"/>
    </source>
</evidence>
<dbReference type="GO" id="GO:0005886">
    <property type="term" value="C:plasma membrane"/>
    <property type="evidence" value="ECO:0007669"/>
    <property type="project" value="TreeGrafter"/>
</dbReference>
<dbReference type="PANTHER" id="PTHR32261">
    <property type="entry name" value="CALCIUM HOMEOSTASIS MODULATOR PROTEIN"/>
    <property type="match status" value="1"/>
</dbReference>
<dbReference type="STRING" id="10029.G3I563"/>
<evidence type="ECO:0000256" key="4">
    <source>
        <dbReference type="ARBA" id="ARBA00022692"/>
    </source>
</evidence>
<dbReference type="Gene3D" id="3.10.110.10">
    <property type="entry name" value="Ubiquitin Conjugating Enzyme"/>
    <property type="match status" value="1"/>
</dbReference>
<evidence type="ECO:0000256" key="5">
    <source>
        <dbReference type="ARBA" id="ARBA00022989"/>
    </source>
</evidence>
<gene>
    <name evidence="12" type="ORF">I79_018607</name>
</gene>
<evidence type="ECO:0000313" key="12">
    <source>
        <dbReference type="EMBL" id="EGW08336.1"/>
    </source>
</evidence>
<accession>G3I563</accession>
<evidence type="ECO:0000256" key="3">
    <source>
        <dbReference type="ARBA" id="ARBA00022448"/>
    </source>
</evidence>
<feature type="transmembrane region" description="Helical" evidence="11">
    <location>
        <begin position="100"/>
        <end position="120"/>
    </location>
</feature>
<name>G3I563_CRIGR</name>
<dbReference type="GO" id="GO:0005261">
    <property type="term" value="F:monoatomic cation channel activity"/>
    <property type="evidence" value="ECO:0007669"/>
    <property type="project" value="TreeGrafter"/>
</dbReference>
<feature type="compositionally biased region" description="Acidic residues" evidence="10">
    <location>
        <begin position="495"/>
        <end position="508"/>
    </location>
</feature>
<feature type="transmembrane region" description="Helical" evidence="11">
    <location>
        <begin position="49"/>
        <end position="70"/>
    </location>
</feature>
<dbReference type="eggNOG" id="ENOG502RKQ2">
    <property type="taxonomic scope" value="Eukaryota"/>
</dbReference>
<reference evidence="13" key="1">
    <citation type="journal article" date="2011" name="Nat. Biotechnol.">
        <title>The genomic sequence of the Chinese hamster ovary (CHO)-K1 cell line.</title>
        <authorList>
            <person name="Xu X."/>
            <person name="Nagarajan H."/>
            <person name="Lewis N.E."/>
            <person name="Pan S."/>
            <person name="Cai Z."/>
            <person name="Liu X."/>
            <person name="Chen W."/>
            <person name="Xie M."/>
            <person name="Wang W."/>
            <person name="Hammond S."/>
            <person name="Andersen M.R."/>
            <person name="Neff N."/>
            <person name="Passarelli B."/>
            <person name="Koh W."/>
            <person name="Fan H.C."/>
            <person name="Wang J."/>
            <person name="Gui Y."/>
            <person name="Lee K.H."/>
            <person name="Betenbaugh M.J."/>
            <person name="Quake S.R."/>
            <person name="Famili I."/>
            <person name="Palsson B.O."/>
            <person name="Wang J."/>
        </authorList>
    </citation>
    <scope>NUCLEOTIDE SEQUENCE [LARGE SCALE GENOMIC DNA]</scope>
    <source>
        <strain evidence="13">CHO K1 cell line</strain>
    </source>
</reference>
<dbReference type="PaxDb" id="10029-XP_007631757.1"/>
<comment type="similarity">
    <text evidence="2">Belongs to the CALHM family.</text>
</comment>
<proteinExistence type="inferred from homology"/>
<keyword evidence="7 11" id="KW-0472">Membrane</keyword>
<dbReference type="EMBL" id="JH001284">
    <property type="protein sequence ID" value="EGW08336.1"/>
    <property type="molecule type" value="Genomic_DNA"/>
</dbReference>
<dbReference type="InterPro" id="IPR029569">
    <property type="entry name" value="CALHM"/>
</dbReference>
<dbReference type="Gene3D" id="6.20.400.10">
    <property type="match status" value="1"/>
</dbReference>
<feature type="transmembrane region" description="Helical" evidence="11">
    <location>
        <begin position="188"/>
        <end position="208"/>
    </location>
</feature>
<dbReference type="GO" id="GO:1904669">
    <property type="term" value="P:ATP export"/>
    <property type="evidence" value="ECO:0007669"/>
    <property type="project" value="UniProtKB-ARBA"/>
</dbReference>
<evidence type="ECO:0000256" key="8">
    <source>
        <dbReference type="ARBA" id="ARBA00023303"/>
    </source>
</evidence>
<sequence length="519" mass="58469">MSPTLNCLLSSLQRSGTCTNSLIAILTICGQQLFSSYTFSCPCQVGKNFYYGSAFLVVPALILLIAGYALRGQMWTTVSEYCCCSCTPPYRRSSPLERRLACLMFFNITGRALVAPLTWLTVTLMTGTYYECAASEFASVDQYPMFANVTASKREEILAGFPCYTSAPSDVIPVRDEVALLHRYQSQMLAWILIILATIALLISNCLARCCSPLTSMQHHYWTNHLQSERALFEQAAEEHSRLLIRHRIKKVFGFLPGSEDIKHIRIPSCQDWRDISIPNILCVGDTSQGPYSFLGDRVVEENEEERQEVLSETPPSFTITVTSEAEENDESKHNGVTLVFLGSLGLLLLRQSLCRALQAEENLGMVMIFTLVTAVQEKLNEIVDQIKTRREEEKKQKEKEAEEAEKKLFHGTPVTIENFLSWKAKFDAELLEIKKKRMKEEEQAGKNKLSGKQLFETDHNLDTSDIQFLEDGEAVLLFTAGNNVEVDESLFQEMDDLELEDGEDDPDYNPVAAESDSD</sequence>